<dbReference type="OrthoDB" id="18585at2759"/>
<dbReference type="EMBL" id="UYYB01096722">
    <property type="protein sequence ID" value="VDM76301.1"/>
    <property type="molecule type" value="Genomic_DNA"/>
</dbReference>
<evidence type="ECO:0000313" key="7">
    <source>
        <dbReference type="EMBL" id="VDM76301.1"/>
    </source>
</evidence>
<name>A0A3P7ITM8_STRVU</name>
<reference evidence="7 8" key="1">
    <citation type="submission" date="2018-11" db="EMBL/GenBank/DDBJ databases">
        <authorList>
            <consortium name="Pathogen Informatics"/>
        </authorList>
    </citation>
    <scope>NUCLEOTIDE SEQUENCE [LARGE SCALE GENOMIC DNA]</scope>
</reference>
<dbReference type="PANTHER" id="PTHR11923">
    <property type="entry name" value="SCAVENGER RECEPTOR CLASS B TYPE-1 SR-B1"/>
    <property type="match status" value="1"/>
</dbReference>
<dbReference type="GO" id="GO:0016020">
    <property type="term" value="C:membrane"/>
    <property type="evidence" value="ECO:0007669"/>
    <property type="project" value="UniProtKB-SubCell"/>
</dbReference>
<dbReference type="GO" id="GO:0005044">
    <property type="term" value="F:scavenger receptor activity"/>
    <property type="evidence" value="ECO:0007669"/>
    <property type="project" value="TreeGrafter"/>
</dbReference>
<dbReference type="PANTHER" id="PTHR11923:SF55">
    <property type="entry name" value="SCAVENGER RECEPTOR (CD36 FAMILY) RELATED"/>
    <property type="match status" value="1"/>
</dbReference>
<evidence type="ECO:0000256" key="1">
    <source>
        <dbReference type="ARBA" id="ARBA00004370"/>
    </source>
</evidence>
<gene>
    <name evidence="7" type="ORF">SVUK_LOCUS11299</name>
</gene>
<accession>A0A3P7ITM8</accession>
<proteinExistence type="inferred from homology"/>
<dbReference type="InterPro" id="IPR002159">
    <property type="entry name" value="CD36_fam"/>
</dbReference>
<evidence type="ECO:0000256" key="6">
    <source>
        <dbReference type="ARBA" id="ARBA00023180"/>
    </source>
</evidence>
<dbReference type="GO" id="GO:0005737">
    <property type="term" value="C:cytoplasm"/>
    <property type="evidence" value="ECO:0007669"/>
    <property type="project" value="TreeGrafter"/>
</dbReference>
<sequence length="198" mass="22701">MYNCSFQNLQLSQHKDKSPSFSTFMFANPPMRNIIKFFFFNITNPDEMIYGSAKPRLIETKAYAIIETEQKKYLKFSEDNDELFYQNYKRFVINDEFTCPDCSWNDIVTVPNPTGIGAASAIYDPQYQMTPVARRIFAFGLLLVGEYPFMWVALSHTVKEILFDGYNDALLDVGHSKVSQTKLLGKSFSNDYAVLAPA</sequence>
<dbReference type="Pfam" id="PF01130">
    <property type="entry name" value="CD36"/>
    <property type="match status" value="1"/>
</dbReference>
<dbReference type="Proteomes" id="UP000270094">
    <property type="component" value="Unassembled WGS sequence"/>
</dbReference>
<keyword evidence="4" id="KW-1133">Transmembrane helix</keyword>
<evidence type="ECO:0000256" key="3">
    <source>
        <dbReference type="ARBA" id="ARBA00022692"/>
    </source>
</evidence>
<protein>
    <submittedName>
        <fullName evidence="7">Uncharacterized protein</fullName>
    </submittedName>
</protein>
<keyword evidence="3" id="KW-0812">Transmembrane</keyword>
<keyword evidence="5" id="KW-0472">Membrane</keyword>
<evidence type="ECO:0000256" key="4">
    <source>
        <dbReference type="ARBA" id="ARBA00022989"/>
    </source>
</evidence>
<organism evidence="7 8">
    <name type="scientific">Strongylus vulgaris</name>
    <name type="common">Blood worm</name>
    <dbReference type="NCBI Taxonomy" id="40348"/>
    <lineage>
        <taxon>Eukaryota</taxon>
        <taxon>Metazoa</taxon>
        <taxon>Ecdysozoa</taxon>
        <taxon>Nematoda</taxon>
        <taxon>Chromadorea</taxon>
        <taxon>Rhabditida</taxon>
        <taxon>Rhabditina</taxon>
        <taxon>Rhabditomorpha</taxon>
        <taxon>Strongyloidea</taxon>
        <taxon>Strongylidae</taxon>
        <taxon>Strongylus</taxon>
    </lineage>
</organism>
<comment type="similarity">
    <text evidence="2">Belongs to the CD36 family.</text>
</comment>
<evidence type="ECO:0000256" key="2">
    <source>
        <dbReference type="ARBA" id="ARBA00010532"/>
    </source>
</evidence>
<evidence type="ECO:0000313" key="8">
    <source>
        <dbReference type="Proteomes" id="UP000270094"/>
    </source>
</evidence>
<evidence type="ECO:0000256" key="5">
    <source>
        <dbReference type="ARBA" id="ARBA00023136"/>
    </source>
</evidence>
<keyword evidence="8" id="KW-1185">Reference proteome</keyword>
<dbReference type="AlphaFoldDB" id="A0A3P7ITM8"/>
<keyword evidence="6" id="KW-0325">Glycoprotein</keyword>
<comment type="subcellular location">
    <subcellularLocation>
        <location evidence="1">Membrane</location>
    </subcellularLocation>
</comment>